<comment type="catalytic activity">
    <reaction evidence="10">
        <text>7,8-dihydroneopterin 3'-triphosphate + H2O = 6-carboxy-5,6,7,8-tetrahydropterin + triphosphate + acetaldehyde + 2 H(+)</text>
        <dbReference type="Rhea" id="RHEA:27966"/>
        <dbReference type="ChEBI" id="CHEBI:15343"/>
        <dbReference type="ChEBI" id="CHEBI:15377"/>
        <dbReference type="ChEBI" id="CHEBI:15378"/>
        <dbReference type="ChEBI" id="CHEBI:18036"/>
        <dbReference type="ChEBI" id="CHEBI:58462"/>
        <dbReference type="ChEBI" id="CHEBI:61032"/>
        <dbReference type="EC" id="4.1.2.50"/>
    </reaction>
</comment>
<dbReference type="PANTHER" id="PTHR12589">
    <property type="entry name" value="PYRUVOYL TETRAHYDROBIOPTERIN SYNTHASE"/>
    <property type="match status" value="1"/>
</dbReference>
<dbReference type="RefSeq" id="WP_048385348.1">
    <property type="nucleotide sequence ID" value="NZ_CP011494.1"/>
</dbReference>
<dbReference type="Proteomes" id="UP000036406">
    <property type="component" value="Chromosome"/>
</dbReference>
<evidence type="ECO:0000256" key="9">
    <source>
        <dbReference type="ARBA" id="ARBA00031449"/>
    </source>
</evidence>
<evidence type="ECO:0000313" key="11">
    <source>
        <dbReference type="EMBL" id="AKO52464.1"/>
    </source>
</evidence>
<evidence type="ECO:0000313" key="12">
    <source>
        <dbReference type="Proteomes" id="UP000036406"/>
    </source>
</evidence>
<dbReference type="PANTHER" id="PTHR12589:SF7">
    <property type="entry name" value="6-PYRUVOYL TETRAHYDROBIOPTERIN SYNTHASE"/>
    <property type="match status" value="1"/>
</dbReference>
<dbReference type="SUPFAM" id="SSF55620">
    <property type="entry name" value="Tetrahydrobiopterin biosynthesis enzymes-like"/>
    <property type="match status" value="1"/>
</dbReference>
<dbReference type="EC" id="4.1.2.50" evidence="4"/>
<evidence type="ECO:0000256" key="6">
    <source>
        <dbReference type="ARBA" id="ARBA00022723"/>
    </source>
</evidence>
<dbReference type="AlphaFoldDB" id="A0A0H4I0J9"/>
<dbReference type="Gene3D" id="3.30.479.10">
    <property type="entry name" value="6-pyruvoyl tetrahydropterin synthase/QueD"/>
    <property type="match status" value="1"/>
</dbReference>
<dbReference type="InterPro" id="IPR038418">
    <property type="entry name" value="6-PTP_synth/QueD_sf"/>
</dbReference>
<evidence type="ECO:0000256" key="2">
    <source>
        <dbReference type="ARBA" id="ARBA00005061"/>
    </source>
</evidence>
<dbReference type="InterPro" id="IPR007115">
    <property type="entry name" value="6-PTP_synth/QueD"/>
</dbReference>
<dbReference type="STRING" id="330734.ABA45_08555"/>
<reference evidence="11 12" key="1">
    <citation type="submission" date="2015-05" db="EMBL/GenBank/DDBJ databases">
        <title>Complete genome of Marinobacter psychrophilus strain 20041T isolated from sea-ice of the Canadian Basin.</title>
        <authorList>
            <person name="Song L."/>
            <person name="Ren L."/>
            <person name="Yu Y."/>
            <person name="Wang X."/>
        </authorList>
    </citation>
    <scope>NUCLEOTIDE SEQUENCE [LARGE SCALE GENOMIC DNA]</scope>
    <source>
        <strain evidence="11 12">20041</strain>
    </source>
</reference>
<dbReference type="UniPathway" id="UPA00391"/>
<gene>
    <name evidence="11" type="ORF">ABA45_08555</name>
</gene>
<evidence type="ECO:0000256" key="8">
    <source>
        <dbReference type="ARBA" id="ARBA00023239"/>
    </source>
</evidence>
<keyword evidence="6" id="KW-0479">Metal-binding</keyword>
<keyword evidence="7" id="KW-0862">Zinc</keyword>
<dbReference type="KEGG" id="mpq:ABA45_08555"/>
<accession>A0A0H4I0J9</accession>
<dbReference type="GO" id="GO:0070497">
    <property type="term" value="F:6-carboxytetrahydropterin synthase activity"/>
    <property type="evidence" value="ECO:0007669"/>
    <property type="project" value="UniProtKB-EC"/>
</dbReference>
<dbReference type="PATRIC" id="fig|330734.3.peg.1797"/>
<protein>
    <recommendedName>
        <fullName evidence="5">6-carboxy-5,6,7,8-tetrahydropterin synthase</fullName>
        <ecNumber evidence="4">4.1.2.50</ecNumber>
    </recommendedName>
    <alternativeName>
        <fullName evidence="9">Queuosine biosynthesis protein QueD</fullName>
    </alternativeName>
</protein>
<sequence length="132" mass="14723">MYSLTVRDHIMIAHSFNGEIFGPAQKTHGATYIVDVSFERKTLDHDDLIVDIGLASEQLKALLAEFNMKNLDDVEEFKGRNTTTEFMAKVIFERLAAAIRAGQLGESGRGVERLKVTLAESHIAWASYHGDI</sequence>
<evidence type="ECO:0000256" key="10">
    <source>
        <dbReference type="ARBA" id="ARBA00048807"/>
    </source>
</evidence>
<comment type="similarity">
    <text evidence="3">Belongs to the PTPS family. QueD subfamily.</text>
</comment>
<evidence type="ECO:0000256" key="5">
    <source>
        <dbReference type="ARBA" id="ARBA00018141"/>
    </source>
</evidence>
<dbReference type="Pfam" id="PF01242">
    <property type="entry name" value="PTPS"/>
    <property type="match status" value="1"/>
</dbReference>
<keyword evidence="12" id="KW-1185">Reference proteome</keyword>
<evidence type="ECO:0000256" key="7">
    <source>
        <dbReference type="ARBA" id="ARBA00022833"/>
    </source>
</evidence>
<dbReference type="EMBL" id="CP011494">
    <property type="protein sequence ID" value="AKO52464.1"/>
    <property type="molecule type" value="Genomic_DNA"/>
</dbReference>
<dbReference type="GO" id="GO:0046872">
    <property type="term" value="F:metal ion binding"/>
    <property type="evidence" value="ECO:0007669"/>
    <property type="project" value="UniProtKB-KW"/>
</dbReference>
<name>A0A0H4I0J9_9GAMM</name>
<comment type="cofactor">
    <cofactor evidence="1">
        <name>Zn(2+)</name>
        <dbReference type="ChEBI" id="CHEBI:29105"/>
    </cofactor>
</comment>
<proteinExistence type="inferred from homology"/>
<keyword evidence="8" id="KW-0456">Lyase</keyword>
<evidence type="ECO:0000256" key="4">
    <source>
        <dbReference type="ARBA" id="ARBA00012982"/>
    </source>
</evidence>
<evidence type="ECO:0000256" key="3">
    <source>
        <dbReference type="ARBA" id="ARBA00008900"/>
    </source>
</evidence>
<comment type="pathway">
    <text evidence="2">Purine metabolism; 7-cyano-7-deazaguanine biosynthesis.</text>
</comment>
<evidence type="ECO:0000256" key="1">
    <source>
        <dbReference type="ARBA" id="ARBA00001947"/>
    </source>
</evidence>
<organism evidence="11 12">
    <name type="scientific">Marinobacter psychrophilus</name>
    <dbReference type="NCBI Taxonomy" id="330734"/>
    <lineage>
        <taxon>Bacteria</taxon>
        <taxon>Pseudomonadati</taxon>
        <taxon>Pseudomonadota</taxon>
        <taxon>Gammaproteobacteria</taxon>
        <taxon>Pseudomonadales</taxon>
        <taxon>Marinobacteraceae</taxon>
        <taxon>Marinobacter</taxon>
    </lineage>
</organism>